<name>A0A7K1YC03_9SPHI</name>
<dbReference type="InterPro" id="IPR007345">
    <property type="entry name" value="Polysacch_pyruvyl_Trfase"/>
</dbReference>
<evidence type="ECO:0000259" key="1">
    <source>
        <dbReference type="Pfam" id="PF04230"/>
    </source>
</evidence>
<feature type="domain" description="Polysaccharide pyruvyl transferase" evidence="1">
    <location>
        <begin position="37"/>
        <end position="308"/>
    </location>
</feature>
<protein>
    <submittedName>
        <fullName evidence="2">Polysaccharide pyruvyl transferase</fullName>
    </submittedName>
</protein>
<reference evidence="2 3" key="1">
    <citation type="submission" date="2019-11" db="EMBL/GenBank/DDBJ databases">
        <title>Pedobacter sp. HMF7647 Genome sequencing and assembly.</title>
        <authorList>
            <person name="Kang H."/>
            <person name="Kim H."/>
            <person name="Joh K."/>
        </authorList>
    </citation>
    <scope>NUCLEOTIDE SEQUENCE [LARGE SCALE GENOMIC DNA]</scope>
    <source>
        <strain evidence="2 3">HMF7647</strain>
    </source>
</reference>
<dbReference type="AlphaFoldDB" id="A0A7K1YC03"/>
<sequence>MNTNKEHILKLRELIFNTLSPLINKDYCLLDIPDHVNIGDQLIAGGEFAFLQRIPHKMLYTSNDRLCQMEKIPVGSVILFHGGGNFGDLWRGFQEFRLDVIKRFPHNRIIILPQTVHYKDPEMLKQDAAEFSKHPDLTICVRDSRSFELMKEHFVHNKIFMLPDMAFNLDFDQYISMKDTGKALLLERVDQEIGKGFNPIEFANKVRNGKQIEIRDWPSIKKGTIEGKVKGALHRANGVLSKALINVPVIKEQIDHRYGFMSEDLAHDYAIKGINYINEYDVIYTTRLHGFILSVLLNKEVYMIDNSYGKNSTFFNAWMKDFEKVHLIQ</sequence>
<keyword evidence="3" id="KW-1185">Reference proteome</keyword>
<dbReference type="Pfam" id="PF04230">
    <property type="entry name" value="PS_pyruv_trans"/>
    <property type="match status" value="1"/>
</dbReference>
<evidence type="ECO:0000313" key="2">
    <source>
        <dbReference type="EMBL" id="MXV52116.1"/>
    </source>
</evidence>
<comment type="caution">
    <text evidence="2">The sequence shown here is derived from an EMBL/GenBank/DDBJ whole genome shotgun (WGS) entry which is preliminary data.</text>
</comment>
<dbReference type="RefSeq" id="WP_160845292.1">
    <property type="nucleotide sequence ID" value="NZ_WVHT01000006.1"/>
</dbReference>
<organism evidence="2 3">
    <name type="scientific">Hufsiella arboris</name>
    <dbReference type="NCBI Taxonomy" id="2695275"/>
    <lineage>
        <taxon>Bacteria</taxon>
        <taxon>Pseudomonadati</taxon>
        <taxon>Bacteroidota</taxon>
        <taxon>Sphingobacteriia</taxon>
        <taxon>Sphingobacteriales</taxon>
        <taxon>Sphingobacteriaceae</taxon>
        <taxon>Hufsiella</taxon>
    </lineage>
</organism>
<dbReference type="Proteomes" id="UP000466586">
    <property type="component" value="Unassembled WGS sequence"/>
</dbReference>
<dbReference type="EMBL" id="WVHT01000006">
    <property type="protein sequence ID" value="MXV52116.1"/>
    <property type="molecule type" value="Genomic_DNA"/>
</dbReference>
<evidence type="ECO:0000313" key="3">
    <source>
        <dbReference type="Proteomes" id="UP000466586"/>
    </source>
</evidence>
<gene>
    <name evidence="2" type="ORF">GS399_14150</name>
</gene>
<accession>A0A7K1YC03</accession>
<dbReference type="GO" id="GO:0016740">
    <property type="term" value="F:transferase activity"/>
    <property type="evidence" value="ECO:0007669"/>
    <property type="project" value="UniProtKB-KW"/>
</dbReference>
<proteinExistence type="predicted"/>
<keyword evidence="2" id="KW-0808">Transferase</keyword>